<dbReference type="InterPro" id="IPR050245">
    <property type="entry name" value="PrsA_foldase"/>
</dbReference>
<evidence type="ECO:0000256" key="1">
    <source>
        <dbReference type="PROSITE-ProRule" id="PRU00278"/>
    </source>
</evidence>
<name>A0ABS6FVG9_9BACL</name>
<dbReference type="Pfam" id="PF13616">
    <property type="entry name" value="Rotamase_3"/>
    <property type="match status" value="1"/>
</dbReference>
<dbReference type="GO" id="GO:0003755">
    <property type="term" value="F:peptidyl-prolyl cis-trans isomerase activity"/>
    <property type="evidence" value="ECO:0007669"/>
    <property type="project" value="UniProtKB-EC"/>
</dbReference>
<organism evidence="5 6">
    <name type="scientific">Paenibacillus brevis</name>
    <dbReference type="NCBI Taxonomy" id="2841508"/>
    <lineage>
        <taxon>Bacteria</taxon>
        <taxon>Bacillati</taxon>
        <taxon>Bacillota</taxon>
        <taxon>Bacilli</taxon>
        <taxon>Bacillales</taxon>
        <taxon>Paenibacillaceae</taxon>
        <taxon>Paenibacillus</taxon>
    </lineage>
</organism>
<feature type="compositionally biased region" description="Basic and acidic residues" evidence="2">
    <location>
        <begin position="320"/>
        <end position="330"/>
    </location>
</feature>
<dbReference type="PROSITE" id="PS50198">
    <property type="entry name" value="PPIC_PPIASE_2"/>
    <property type="match status" value="1"/>
</dbReference>
<evidence type="ECO:0000256" key="3">
    <source>
        <dbReference type="SAM" id="SignalP"/>
    </source>
</evidence>
<accession>A0ABS6FVG9</accession>
<sequence length="374" mass="41325">MFQGKGRSWKTLLIVMATVLTVSALAGCGKKEDKTANNGESDTSKVIATYDGGEITENEFDLEQRIVLALQPQMEQFLQLDDFRDYLVKQVITYEYLEMKADDTAKETGKKKAEEQFAAMKESMGADQFKSMLDAQKVTEDEFKNYMIKIYTVMQSEQAKVTDEDVATEFEATKEDYITASVRHILIGFTDKEGNERTQEDALKLANEVKGKLDAGEDFATLVKEYSSDGETNINNGGLYADTPISNWVTEFKEKAATLPLNTISEPVETTYGYHIMRVEARTEKTLDDLTPDEKDLIKMSIASQKLDEFMSGELEEKVIKSIDLPKVETPEEGADSGTESDGNAGTDTNTGTDTNAGTDSGNAGTEGTDTNSK</sequence>
<dbReference type="EC" id="5.2.1.8" evidence="5"/>
<proteinExistence type="predicted"/>
<dbReference type="PANTHER" id="PTHR47245">
    <property type="entry name" value="PEPTIDYLPROLYL ISOMERASE"/>
    <property type="match status" value="1"/>
</dbReference>
<gene>
    <name evidence="5" type="ORF">KQJ23_20450</name>
</gene>
<keyword evidence="3" id="KW-0732">Signal</keyword>
<dbReference type="InterPro" id="IPR000297">
    <property type="entry name" value="PPIase_PpiC"/>
</dbReference>
<keyword evidence="1 5" id="KW-0413">Isomerase</keyword>
<comment type="caution">
    <text evidence="5">The sequence shown here is derived from an EMBL/GenBank/DDBJ whole genome shotgun (WGS) entry which is preliminary data.</text>
</comment>
<evidence type="ECO:0000313" key="5">
    <source>
        <dbReference type="EMBL" id="MBU5674217.1"/>
    </source>
</evidence>
<feature type="compositionally biased region" description="Polar residues" evidence="2">
    <location>
        <begin position="364"/>
        <end position="374"/>
    </location>
</feature>
<dbReference type="RefSeq" id="WP_216480795.1">
    <property type="nucleotide sequence ID" value="NZ_JAHLQJ010000023.1"/>
</dbReference>
<dbReference type="PROSITE" id="PS51257">
    <property type="entry name" value="PROKAR_LIPOPROTEIN"/>
    <property type="match status" value="1"/>
</dbReference>
<feature type="compositionally biased region" description="Low complexity" evidence="2">
    <location>
        <begin position="341"/>
        <end position="363"/>
    </location>
</feature>
<keyword evidence="6" id="KW-1185">Reference proteome</keyword>
<feature type="domain" description="PpiC" evidence="4">
    <location>
        <begin position="182"/>
        <end position="281"/>
    </location>
</feature>
<dbReference type="PANTHER" id="PTHR47245:SF2">
    <property type="entry name" value="PEPTIDYL-PROLYL CIS-TRANS ISOMERASE HP_0175-RELATED"/>
    <property type="match status" value="1"/>
</dbReference>
<evidence type="ECO:0000256" key="2">
    <source>
        <dbReference type="SAM" id="MobiDB-lite"/>
    </source>
</evidence>
<protein>
    <submittedName>
        <fullName evidence="5">Peptidylprolyl isomerase</fullName>
        <ecNumber evidence="5">5.2.1.8</ecNumber>
    </submittedName>
</protein>
<dbReference type="EMBL" id="JAHLQJ010000023">
    <property type="protein sequence ID" value="MBU5674217.1"/>
    <property type="molecule type" value="Genomic_DNA"/>
</dbReference>
<evidence type="ECO:0000259" key="4">
    <source>
        <dbReference type="PROSITE" id="PS50198"/>
    </source>
</evidence>
<feature type="chain" id="PRO_5046976986" evidence="3">
    <location>
        <begin position="27"/>
        <end position="374"/>
    </location>
</feature>
<feature type="signal peptide" evidence="3">
    <location>
        <begin position="1"/>
        <end position="26"/>
    </location>
</feature>
<reference evidence="5 6" key="1">
    <citation type="submission" date="2021-06" db="EMBL/GenBank/DDBJ databases">
        <authorList>
            <person name="Sun Q."/>
            <person name="Li D."/>
        </authorList>
    </citation>
    <scope>NUCLEOTIDE SEQUENCE [LARGE SCALE GENOMIC DNA]</scope>
    <source>
        <strain evidence="5 6">MSJ-6</strain>
    </source>
</reference>
<feature type="region of interest" description="Disordered" evidence="2">
    <location>
        <begin position="320"/>
        <end position="374"/>
    </location>
</feature>
<keyword evidence="1" id="KW-0697">Rotamase</keyword>
<dbReference type="Proteomes" id="UP000743001">
    <property type="component" value="Unassembled WGS sequence"/>
</dbReference>
<evidence type="ECO:0000313" key="6">
    <source>
        <dbReference type="Proteomes" id="UP000743001"/>
    </source>
</evidence>